<keyword evidence="1" id="KW-0732">Signal</keyword>
<accession>A0AAV5IIP8</accession>
<organism evidence="2 3">
    <name type="scientific">Rubroshorea leprosula</name>
    <dbReference type="NCBI Taxonomy" id="152421"/>
    <lineage>
        <taxon>Eukaryota</taxon>
        <taxon>Viridiplantae</taxon>
        <taxon>Streptophyta</taxon>
        <taxon>Embryophyta</taxon>
        <taxon>Tracheophyta</taxon>
        <taxon>Spermatophyta</taxon>
        <taxon>Magnoliopsida</taxon>
        <taxon>eudicotyledons</taxon>
        <taxon>Gunneridae</taxon>
        <taxon>Pentapetalae</taxon>
        <taxon>rosids</taxon>
        <taxon>malvids</taxon>
        <taxon>Malvales</taxon>
        <taxon>Dipterocarpaceae</taxon>
        <taxon>Rubroshorea</taxon>
    </lineage>
</organism>
<evidence type="ECO:0000313" key="2">
    <source>
        <dbReference type="EMBL" id="GKU99778.1"/>
    </source>
</evidence>
<sequence length="53" mass="6522">MKNYSSLVLRRVLLLMMIFLVAESLRVSPQYQWEKHGTWRSSTVPRKEERKRW</sequence>
<name>A0AAV5IIP8_9ROSI</name>
<keyword evidence="3" id="KW-1185">Reference proteome</keyword>
<dbReference type="EMBL" id="BPVZ01000014">
    <property type="protein sequence ID" value="GKU99778.1"/>
    <property type="molecule type" value="Genomic_DNA"/>
</dbReference>
<protein>
    <submittedName>
        <fullName evidence="2">Uncharacterized protein</fullName>
    </submittedName>
</protein>
<feature type="signal peptide" evidence="1">
    <location>
        <begin position="1"/>
        <end position="24"/>
    </location>
</feature>
<feature type="chain" id="PRO_5043618809" evidence="1">
    <location>
        <begin position="25"/>
        <end position="53"/>
    </location>
</feature>
<dbReference type="AlphaFoldDB" id="A0AAV5IIP8"/>
<evidence type="ECO:0000256" key="1">
    <source>
        <dbReference type="SAM" id="SignalP"/>
    </source>
</evidence>
<evidence type="ECO:0000313" key="3">
    <source>
        <dbReference type="Proteomes" id="UP001054252"/>
    </source>
</evidence>
<reference evidence="2 3" key="1">
    <citation type="journal article" date="2021" name="Commun. Biol.">
        <title>The genome of Shorea leprosula (Dipterocarpaceae) highlights the ecological relevance of drought in aseasonal tropical rainforests.</title>
        <authorList>
            <person name="Ng K.K.S."/>
            <person name="Kobayashi M.J."/>
            <person name="Fawcett J.A."/>
            <person name="Hatakeyama M."/>
            <person name="Paape T."/>
            <person name="Ng C.H."/>
            <person name="Ang C.C."/>
            <person name="Tnah L.H."/>
            <person name="Lee C.T."/>
            <person name="Nishiyama T."/>
            <person name="Sese J."/>
            <person name="O'Brien M.J."/>
            <person name="Copetti D."/>
            <person name="Mohd Noor M.I."/>
            <person name="Ong R.C."/>
            <person name="Putra M."/>
            <person name="Sireger I.Z."/>
            <person name="Indrioko S."/>
            <person name="Kosugi Y."/>
            <person name="Izuno A."/>
            <person name="Isagi Y."/>
            <person name="Lee S.L."/>
            <person name="Shimizu K.K."/>
        </authorList>
    </citation>
    <scope>NUCLEOTIDE SEQUENCE [LARGE SCALE GENOMIC DNA]</scope>
    <source>
        <strain evidence="2">214</strain>
    </source>
</reference>
<dbReference type="Proteomes" id="UP001054252">
    <property type="component" value="Unassembled WGS sequence"/>
</dbReference>
<proteinExistence type="predicted"/>
<gene>
    <name evidence="2" type="ORF">SLEP1_g12573</name>
</gene>
<comment type="caution">
    <text evidence="2">The sequence shown here is derived from an EMBL/GenBank/DDBJ whole genome shotgun (WGS) entry which is preliminary data.</text>
</comment>